<feature type="non-terminal residue" evidence="11">
    <location>
        <position position="352"/>
    </location>
</feature>
<comment type="caution">
    <text evidence="11">The sequence shown here is derived from an EMBL/GenBank/DDBJ whole genome shotgun (WGS) entry which is preliminary data.</text>
</comment>
<accession>A0A419EPT9</accession>
<dbReference type="PRINTS" id="PR00762">
    <property type="entry name" value="CLCHANNEL"/>
</dbReference>
<dbReference type="SUPFAM" id="SSF81340">
    <property type="entry name" value="Clc chloride channel"/>
    <property type="match status" value="1"/>
</dbReference>
<comment type="subcellular location">
    <subcellularLocation>
        <location evidence="1">Membrane</location>
        <topology evidence="1">Multi-pass membrane protein</topology>
    </subcellularLocation>
</comment>
<feature type="transmembrane region" description="Helical" evidence="10">
    <location>
        <begin position="240"/>
        <end position="261"/>
    </location>
</feature>
<feature type="transmembrane region" description="Helical" evidence="10">
    <location>
        <begin position="311"/>
        <end position="330"/>
    </location>
</feature>
<dbReference type="EMBL" id="QZKI01000132">
    <property type="protein sequence ID" value="RJP64893.1"/>
    <property type="molecule type" value="Genomic_DNA"/>
</dbReference>
<keyword evidence="2" id="KW-0813">Transport</keyword>
<dbReference type="InterPro" id="IPR050368">
    <property type="entry name" value="ClC-type_chloride_channel"/>
</dbReference>
<evidence type="ECO:0000256" key="7">
    <source>
        <dbReference type="ARBA" id="ARBA00023173"/>
    </source>
</evidence>
<feature type="transmembrane region" description="Helical" evidence="10">
    <location>
        <begin position="199"/>
        <end position="220"/>
    </location>
</feature>
<name>A0A419EPT9_9BACT</name>
<dbReference type="GO" id="GO:0005254">
    <property type="term" value="F:chloride channel activity"/>
    <property type="evidence" value="ECO:0007669"/>
    <property type="project" value="UniProtKB-KW"/>
</dbReference>
<dbReference type="PANTHER" id="PTHR43427">
    <property type="entry name" value="CHLORIDE CHANNEL PROTEIN CLC-E"/>
    <property type="match status" value="1"/>
</dbReference>
<evidence type="ECO:0000313" key="12">
    <source>
        <dbReference type="Proteomes" id="UP000285961"/>
    </source>
</evidence>
<keyword evidence="9" id="KW-0407">Ion channel</keyword>
<dbReference type="Proteomes" id="UP000285961">
    <property type="component" value="Unassembled WGS sequence"/>
</dbReference>
<protein>
    <submittedName>
        <fullName evidence="11">Chloride channel protein</fullName>
    </submittedName>
</protein>
<keyword evidence="8" id="KW-0868">Chloride</keyword>
<evidence type="ECO:0000256" key="2">
    <source>
        <dbReference type="ARBA" id="ARBA00022448"/>
    </source>
</evidence>
<evidence type="ECO:0000256" key="3">
    <source>
        <dbReference type="ARBA" id="ARBA00022692"/>
    </source>
</evidence>
<feature type="transmembrane region" description="Helical" evidence="10">
    <location>
        <begin position="7"/>
        <end position="30"/>
    </location>
</feature>
<keyword evidence="5" id="KW-0406">Ion transport</keyword>
<keyword evidence="4 10" id="KW-1133">Transmembrane helix</keyword>
<evidence type="ECO:0000256" key="4">
    <source>
        <dbReference type="ARBA" id="ARBA00022989"/>
    </source>
</evidence>
<dbReference type="PANTHER" id="PTHR43427:SF6">
    <property type="entry name" value="CHLORIDE CHANNEL PROTEIN CLC-E"/>
    <property type="match status" value="1"/>
</dbReference>
<dbReference type="Gene3D" id="1.10.3080.10">
    <property type="entry name" value="Clc chloride channel"/>
    <property type="match status" value="1"/>
</dbReference>
<feature type="transmembrane region" description="Helical" evidence="10">
    <location>
        <begin position="161"/>
        <end position="179"/>
    </location>
</feature>
<dbReference type="GO" id="GO:0034707">
    <property type="term" value="C:chloride channel complex"/>
    <property type="evidence" value="ECO:0007669"/>
    <property type="project" value="UniProtKB-KW"/>
</dbReference>
<keyword evidence="6 10" id="KW-0472">Membrane</keyword>
<gene>
    <name evidence="11" type="ORF">C4532_18560</name>
</gene>
<reference evidence="11 12" key="1">
    <citation type="journal article" date="2017" name="ISME J.">
        <title>Energy and carbon metabolisms in a deep terrestrial subsurface fluid microbial community.</title>
        <authorList>
            <person name="Momper L."/>
            <person name="Jungbluth S.P."/>
            <person name="Lee M.D."/>
            <person name="Amend J.P."/>
        </authorList>
    </citation>
    <scope>NUCLEOTIDE SEQUENCE [LARGE SCALE GENOMIC DNA]</scope>
    <source>
        <strain evidence="11">SURF_17</strain>
    </source>
</reference>
<evidence type="ECO:0000256" key="10">
    <source>
        <dbReference type="SAM" id="Phobius"/>
    </source>
</evidence>
<feature type="transmembrane region" description="Helical" evidence="10">
    <location>
        <begin position="66"/>
        <end position="87"/>
    </location>
</feature>
<sequence>MVRRVGRLLILCGLVGVVAGLGAIAFYWMLEFTKHYALGAIAGYYPPGPGGEAPLFPEGSVPFHRWMLLFIPAVGGLVSGLIVYTFAPEAEGHGTDAAISAYHFKRGEIRGRIPLIKTIASAITIGTGGSGGREGPIAQIGAGFGSLLGKVLRLSTHERRILMAAGMSAGIGAIFHAPLAGALFAAEVLYKEMDLEYEVIVPAIISSVIAYAVFAVRFGWNPLFQTPGFVFENPAQLIPYFFLALVVAGGAALFIQIFYGVRDYFRTIPVPNHIKPAIGGLIVGVIGFFLPDALGTGYGVVQEAFAGRPGILLLVAIAFAKMLTTSFSIATGGSGGVFGPSVVIGGALGGAI</sequence>
<keyword evidence="3 10" id="KW-0812">Transmembrane</keyword>
<dbReference type="InterPro" id="IPR001807">
    <property type="entry name" value="ClC"/>
</dbReference>
<dbReference type="AlphaFoldDB" id="A0A419EPT9"/>
<dbReference type="Pfam" id="PF00654">
    <property type="entry name" value="Voltage_CLC"/>
    <property type="match status" value="1"/>
</dbReference>
<dbReference type="InterPro" id="IPR014743">
    <property type="entry name" value="Cl-channel_core"/>
</dbReference>
<evidence type="ECO:0000256" key="1">
    <source>
        <dbReference type="ARBA" id="ARBA00004141"/>
    </source>
</evidence>
<keyword evidence="7" id="KW-0869">Chloride channel</keyword>
<proteinExistence type="predicted"/>
<evidence type="ECO:0000256" key="8">
    <source>
        <dbReference type="ARBA" id="ARBA00023214"/>
    </source>
</evidence>
<evidence type="ECO:0000256" key="6">
    <source>
        <dbReference type="ARBA" id="ARBA00023136"/>
    </source>
</evidence>
<evidence type="ECO:0000256" key="5">
    <source>
        <dbReference type="ARBA" id="ARBA00023065"/>
    </source>
</evidence>
<organism evidence="11 12">
    <name type="scientific">Candidatus Abyssobacteria bacterium SURF_17</name>
    <dbReference type="NCBI Taxonomy" id="2093361"/>
    <lineage>
        <taxon>Bacteria</taxon>
        <taxon>Pseudomonadati</taxon>
        <taxon>Candidatus Hydrogenedentota</taxon>
        <taxon>Candidatus Abyssobacteria</taxon>
    </lineage>
</organism>
<dbReference type="CDD" id="cd00400">
    <property type="entry name" value="Voltage_gated_ClC"/>
    <property type="match status" value="1"/>
</dbReference>
<feature type="transmembrane region" description="Helical" evidence="10">
    <location>
        <begin position="273"/>
        <end position="290"/>
    </location>
</feature>
<evidence type="ECO:0000256" key="9">
    <source>
        <dbReference type="ARBA" id="ARBA00023303"/>
    </source>
</evidence>
<evidence type="ECO:0000313" key="11">
    <source>
        <dbReference type="EMBL" id="RJP64893.1"/>
    </source>
</evidence>